<evidence type="ECO:0000256" key="2">
    <source>
        <dbReference type="SAM" id="MobiDB-lite"/>
    </source>
</evidence>
<feature type="domain" description="LytR/CpsA/Psr regulator C-terminal" evidence="4">
    <location>
        <begin position="328"/>
        <end position="410"/>
    </location>
</feature>
<dbReference type="Gene3D" id="3.40.630.190">
    <property type="entry name" value="LCP protein"/>
    <property type="match status" value="1"/>
</dbReference>
<dbReference type="NCBIfam" id="TIGR00350">
    <property type="entry name" value="lytR_cpsA_psr"/>
    <property type="match status" value="1"/>
</dbReference>
<protein>
    <submittedName>
        <fullName evidence="5">LCP family protein</fullName>
    </submittedName>
</protein>
<evidence type="ECO:0000259" key="3">
    <source>
        <dbReference type="Pfam" id="PF03816"/>
    </source>
</evidence>
<evidence type="ECO:0000313" key="5">
    <source>
        <dbReference type="EMBL" id="MFB9991873.1"/>
    </source>
</evidence>
<feature type="region of interest" description="Disordered" evidence="2">
    <location>
        <begin position="421"/>
        <end position="473"/>
    </location>
</feature>
<sequence>MSLLPPDSPPETPIHPRPLARLRGLQAFGLSLAALALGGVAVLSSPGASTPASALVAGSAPHFTLLLAGRDIVYCYYRQPCKDQEQRTGIIQPPNTDTLMLVKVDAGRVSVLNIPRDTNVGEYNYRGSPAAQKVNSRYWSGGPEGLTRAVEEITGERVDAHVIVRTDYVARVIDALGGLDVTVPKGGIEWVDKAAGVNLKLDAGNYHLNGETAVLFLRVRKGFGDDWGRIDHQKQALTQLASRLKSAKGLAALPTILGGIGNGVETNADPNLLPTLLPYLPQLKLTFATLPTDEIRGSFNLAVNRERLAQVWGTPAVVAPTAGAERKVSIRIEDASGATLGPRLARALAVLGYTAVTTEAVPASPEASQVFTGSDVGAASELADTLGLPRLQGERFPVEAGEIGILLGTDARDTLAALNAYPDGPAQTTSSETDVDQSGTSQTGTVQTGAGQTGANQKEAVPLLAAHSITENP</sequence>
<proteinExistence type="inferred from homology"/>
<dbReference type="Proteomes" id="UP001589733">
    <property type="component" value="Unassembled WGS sequence"/>
</dbReference>
<dbReference type="InterPro" id="IPR004474">
    <property type="entry name" value="LytR_CpsA_psr"/>
</dbReference>
<accession>A0ABV6AWI3</accession>
<dbReference type="EMBL" id="JBHLYR010000024">
    <property type="protein sequence ID" value="MFB9991873.1"/>
    <property type="molecule type" value="Genomic_DNA"/>
</dbReference>
<comment type="similarity">
    <text evidence="1">Belongs to the LytR/CpsA/Psr (LCP) family.</text>
</comment>
<evidence type="ECO:0000256" key="1">
    <source>
        <dbReference type="ARBA" id="ARBA00006068"/>
    </source>
</evidence>
<dbReference type="RefSeq" id="WP_380007711.1">
    <property type="nucleotide sequence ID" value="NZ_JBHLYR010000024.1"/>
</dbReference>
<comment type="caution">
    <text evidence="5">The sequence shown here is derived from an EMBL/GenBank/DDBJ whole genome shotgun (WGS) entry which is preliminary data.</text>
</comment>
<feature type="compositionally biased region" description="Low complexity" evidence="2">
    <location>
        <begin position="437"/>
        <end position="457"/>
    </location>
</feature>
<feature type="domain" description="Cell envelope-related transcriptional attenuator" evidence="3">
    <location>
        <begin position="95"/>
        <end position="245"/>
    </location>
</feature>
<keyword evidence="6" id="KW-1185">Reference proteome</keyword>
<name>A0ABV6AWI3_9DEIO</name>
<gene>
    <name evidence="5" type="ORF">ACFFLM_07820</name>
</gene>
<dbReference type="Pfam" id="PF13399">
    <property type="entry name" value="LytR_C"/>
    <property type="match status" value="1"/>
</dbReference>
<dbReference type="PANTHER" id="PTHR33392">
    <property type="entry name" value="POLYISOPRENYL-TEICHOIC ACID--PEPTIDOGLYCAN TEICHOIC ACID TRANSFERASE TAGU"/>
    <property type="match status" value="1"/>
</dbReference>
<organism evidence="5 6">
    <name type="scientific">Deinococcus oregonensis</name>
    <dbReference type="NCBI Taxonomy" id="1805970"/>
    <lineage>
        <taxon>Bacteria</taxon>
        <taxon>Thermotogati</taxon>
        <taxon>Deinococcota</taxon>
        <taxon>Deinococci</taxon>
        <taxon>Deinococcales</taxon>
        <taxon>Deinococcaceae</taxon>
        <taxon>Deinococcus</taxon>
    </lineage>
</organism>
<evidence type="ECO:0000313" key="6">
    <source>
        <dbReference type="Proteomes" id="UP001589733"/>
    </source>
</evidence>
<evidence type="ECO:0000259" key="4">
    <source>
        <dbReference type="Pfam" id="PF13399"/>
    </source>
</evidence>
<dbReference type="InterPro" id="IPR050922">
    <property type="entry name" value="LytR/CpsA/Psr_CW_biosynth"/>
</dbReference>
<dbReference type="PANTHER" id="PTHR33392:SF6">
    <property type="entry name" value="POLYISOPRENYL-TEICHOIC ACID--PEPTIDOGLYCAN TEICHOIC ACID TRANSFERASE TAGU"/>
    <property type="match status" value="1"/>
</dbReference>
<dbReference type="Pfam" id="PF03816">
    <property type="entry name" value="LytR_cpsA_psr"/>
    <property type="match status" value="1"/>
</dbReference>
<reference evidence="5 6" key="1">
    <citation type="submission" date="2024-09" db="EMBL/GenBank/DDBJ databases">
        <authorList>
            <person name="Sun Q."/>
            <person name="Mori K."/>
        </authorList>
    </citation>
    <scope>NUCLEOTIDE SEQUENCE [LARGE SCALE GENOMIC DNA]</scope>
    <source>
        <strain evidence="5 6">JCM 13503</strain>
    </source>
</reference>
<dbReference type="InterPro" id="IPR027381">
    <property type="entry name" value="LytR/CpsA/Psr_C"/>
</dbReference>